<accession>A0ABD2AAX0</accession>
<evidence type="ECO:0000313" key="2">
    <source>
        <dbReference type="EMBL" id="KAL2717767.1"/>
    </source>
</evidence>
<dbReference type="AlphaFoldDB" id="A0ABD2AAX0"/>
<proteinExistence type="predicted"/>
<evidence type="ECO:0000313" key="3">
    <source>
        <dbReference type="Proteomes" id="UP001607302"/>
    </source>
</evidence>
<sequence>MHVDEAVLTSNVRRISSLPRNTLSNFIATLQKSSLRNALEVVQVWKSPLSRWSREYLRTDDDGDGDDGDDDDDDVEEEDDDLYLCITLVYQI</sequence>
<dbReference type="EMBL" id="JAUDFV010000153">
    <property type="protein sequence ID" value="KAL2717767.1"/>
    <property type="molecule type" value="Genomic_DNA"/>
</dbReference>
<protein>
    <submittedName>
        <fullName evidence="2">Uncharacterized protein</fullName>
    </submittedName>
</protein>
<comment type="caution">
    <text evidence="2">The sequence shown here is derived from an EMBL/GenBank/DDBJ whole genome shotgun (WGS) entry which is preliminary data.</text>
</comment>
<dbReference type="Proteomes" id="UP001607302">
    <property type="component" value="Unassembled WGS sequence"/>
</dbReference>
<reference evidence="2 3" key="1">
    <citation type="journal article" date="2024" name="Ann. Entomol. Soc. Am.">
        <title>Genomic analyses of the southern and eastern yellowjacket wasps (Hymenoptera: Vespidae) reveal evolutionary signatures of social life.</title>
        <authorList>
            <person name="Catto M.A."/>
            <person name="Caine P.B."/>
            <person name="Orr S.E."/>
            <person name="Hunt B.G."/>
            <person name="Goodisman M.A.D."/>
        </authorList>
    </citation>
    <scope>NUCLEOTIDE SEQUENCE [LARGE SCALE GENOMIC DNA]</scope>
    <source>
        <strain evidence="2">233</strain>
        <tissue evidence="2">Head and thorax</tissue>
    </source>
</reference>
<keyword evidence="3" id="KW-1185">Reference proteome</keyword>
<evidence type="ECO:0000256" key="1">
    <source>
        <dbReference type="SAM" id="MobiDB-lite"/>
    </source>
</evidence>
<gene>
    <name evidence="2" type="ORF">V1478_013467</name>
</gene>
<feature type="region of interest" description="Disordered" evidence="1">
    <location>
        <begin position="56"/>
        <end position="79"/>
    </location>
</feature>
<name>A0ABD2AAX0_VESSQ</name>
<organism evidence="2 3">
    <name type="scientific">Vespula squamosa</name>
    <name type="common">Southern yellow jacket</name>
    <name type="synonym">Wasp</name>
    <dbReference type="NCBI Taxonomy" id="30214"/>
    <lineage>
        <taxon>Eukaryota</taxon>
        <taxon>Metazoa</taxon>
        <taxon>Ecdysozoa</taxon>
        <taxon>Arthropoda</taxon>
        <taxon>Hexapoda</taxon>
        <taxon>Insecta</taxon>
        <taxon>Pterygota</taxon>
        <taxon>Neoptera</taxon>
        <taxon>Endopterygota</taxon>
        <taxon>Hymenoptera</taxon>
        <taxon>Apocrita</taxon>
        <taxon>Aculeata</taxon>
        <taxon>Vespoidea</taxon>
        <taxon>Vespidae</taxon>
        <taxon>Vespinae</taxon>
        <taxon>Vespula</taxon>
    </lineage>
</organism>
<feature type="compositionally biased region" description="Acidic residues" evidence="1">
    <location>
        <begin position="61"/>
        <end position="79"/>
    </location>
</feature>